<organism evidence="1 2">
    <name type="scientific">Mesorhizobium australicum</name>
    <dbReference type="NCBI Taxonomy" id="536018"/>
    <lineage>
        <taxon>Bacteria</taxon>
        <taxon>Pseudomonadati</taxon>
        <taxon>Pseudomonadota</taxon>
        <taxon>Alphaproteobacteria</taxon>
        <taxon>Hyphomicrobiales</taxon>
        <taxon>Phyllobacteriaceae</taxon>
        <taxon>Mesorhizobium</taxon>
    </lineage>
</organism>
<dbReference type="EMBL" id="JAMYRI010000032">
    <property type="protein sequence ID" value="MER9288252.1"/>
    <property type="molecule type" value="Genomic_DNA"/>
</dbReference>
<name>A0ACC6T8K2_9HYPH</name>
<reference evidence="1 2" key="1">
    <citation type="journal article" date="2024" name="Proc. Natl. Acad. Sci. U.S.A.">
        <title>The evolutionary genomics of adaptation to stress in wild rhizobium bacteria.</title>
        <authorList>
            <person name="Kehlet-Delgado H."/>
            <person name="Montoya A.P."/>
            <person name="Jensen K.T."/>
            <person name="Wendlandt C.E."/>
            <person name="Dexheimer C."/>
            <person name="Roberts M."/>
            <person name="Torres Martinez L."/>
            <person name="Friesen M.L."/>
            <person name="Griffitts J.S."/>
            <person name="Porter S.S."/>
        </authorList>
    </citation>
    <scope>NUCLEOTIDE SEQUENCE [LARGE SCALE GENOMIC DNA]</scope>
    <source>
        <strain evidence="1 2">M0468</strain>
    </source>
</reference>
<proteinExistence type="predicted"/>
<sequence length="235" mass="24704">MNMTVAQTQRLAVSPYARRLARERDLPLSTLRGSGPGGRILAADVLSFVAISTHDIPPAAAPTIAAPRIAAFAASITLGALKDLLGAIEVLGKSLDFDEILLRAVGRAFAEVSDAAKGGAMALELAGRQAVFATVPEMPLTSLRAVRRAVLTDNRDDADKPAVLSLQLLPASDIRPLAMPLLPGRAMRLTISINTAGDHAECLLTIDAASVDETAAVAWFATLKSAIEHPLRLFV</sequence>
<protein>
    <submittedName>
        <fullName evidence="1">E3 binding domain-containing protein</fullName>
    </submittedName>
</protein>
<comment type="caution">
    <text evidence="1">The sequence shown here is derived from an EMBL/GenBank/DDBJ whole genome shotgun (WGS) entry which is preliminary data.</text>
</comment>
<keyword evidence="2" id="KW-1185">Reference proteome</keyword>
<evidence type="ECO:0000313" key="2">
    <source>
        <dbReference type="Proteomes" id="UP001480082"/>
    </source>
</evidence>
<dbReference type="Proteomes" id="UP001480082">
    <property type="component" value="Unassembled WGS sequence"/>
</dbReference>
<evidence type="ECO:0000313" key="1">
    <source>
        <dbReference type="EMBL" id="MER9288252.1"/>
    </source>
</evidence>
<gene>
    <name evidence="1" type="ORF">NKI81_30835</name>
</gene>
<accession>A0ACC6T8K2</accession>